<dbReference type="SUPFAM" id="SSF53822">
    <property type="entry name" value="Periplasmic binding protein-like I"/>
    <property type="match status" value="1"/>
</dbReference>
<comment type="caution">
    <text evidence="3">The sequence shown here is derived from an EMBL/GenBank/DDBJ whole genome shotgun (WGS) entry which is preliminary data.</text>
</comment>
<dbReference type="InterPro" id="IPR028082">
    <property type="entry name" value="Peripla_BP_I"/>
</dbReference>
<dbReference type="PROSITE" id="PS51318">
    <property type="entry name" value="TAT"/>
    <property type="match status" value="1"/>
</dbReference>
<protein>
    <recommendedName>
        <fullName evidence="2">Leucine-binding protein domain-containing protein</fullName>
    </recommendedName>
</protein>
<dbReference type="PANTHER" id="PTHR30483:SF6">
    <property type="entry name" value="PERIPLASMIC BINDING PROTEIN OF ABC TRANSPORTER FOR NATURAL AMINO ACIDS"/>
    <property type="match status" value="1"/>
</dbReference>
<accession>A0A1J5QRP3</accession>
<evidence type="ECO:0000313" key="3">
    <source>
        <dbReference type="EMBL" id="OIQ86042.1"/>
    </source>
</evidence>
<feature type="domain" description="Leucine-binding protein" evidence="2">
    <location>
        <begin position="41"/>
        <end position="381"/>
    </location>
</feature>
<gene>
    <name evidence="3" type="ORF">GALL_321130</name>
</gene>
<dbReference type="PANTHER" id="PTHR30483">
    <property type="entry name" value="LEUCINE-SPECIFIC-BINDING PROTEIN"/>
    <property type="match status" value="1"/>
</dbReference>
<dbReference type="InterPro" id="IPR028081">
    <property type="entry name" value="Leu-bd"/>
</dbReference>
<organism evidence="3">
    <name type="scientific">mine drainage metagenome</name>
    <dbReference type="NCBI Taxonomy" id="410659"/>
    <lineage>
        <taxon>unclassified sequences</taxon>
        <taxon>metagenomes</taxon>
        <taxon>ecological metagenomes</taxon>
    </lineage>
</organism>
<sequence>MSEKISEPKGLSPSRRQMLQLMGAAGAASLLPLRPVWAARPIRIGFVSPTTGPLAAFAESDDFVVSQVLNKVKDGIDIGGVRYPVQIIHKDSQSNPNRAAEVAGELILSDQVDLMVAGNTPETVNPVADQCEANEVPCITNDCPWQPYFFGRGGRPGTGFDWTYHFFWGLEDVIATYTDMWDLVPSNKVVGALWPNDSDGNAWGDAQHGFPPVLKAKGYTLVDPGRFHSFTDDFTAQINAFKNAKVEILTGVVVPPDFTTFWTQAAQQGFHPKVVTVGKALEFPGPVAALGSRAENTSVEVWWSPHHPFSSSLTGQSSAQLAAAYSQATGHPWTMPLAFRHSLFEVAIDVLRRTKALNSKAILEAITTTNLKTVVGPVNWKTGPVKNVSKTPLVGGQWQKTAGQPGLELVITSNRQAPEIPLGGSMRPLV</sequence>
<dbReference type="AlphaFoldDB" id="A0A1J5QRP3"/>
<keyword evidence="1" id="KW-0732">Signal</keyword>
<dbReference type="CDD" id="cd06337">
    <property type="entry name" value="PBP1_ABC_ligand_binding-like"/>
    <property type="match status" value="1"/>
</dbReference>
<dbReference type="Pfam" id="PF13458">
    <property type="entry name" value="Peripla_BP_6"/>
    <property type="match status" value="1"/>
</dbReference>
<name>A0A1J5QRP3_9ZZZZ</name>
<dbReference type="EMBL" id="MLJW01000504">
    <property type="protein sequence ID" value="OIQ86042.1"/>
    <property type="molecule type" value="Genomic_DNA"/>
</dbReference>
<reference evidence="3" key="1">
    <citation type="submission" date="2016-10" db="EMBL/GenBank/DDBJ databases">
        <title>Sequence of Gallionella enrichment culture.</title>
        <authorList>
            <person name="Poehlein A."/>
            <person name="Muehling M."/>
            <person name="Daniel R."/>
        </authorList>
    </citation>
    <scope>NUCLEOTIDE SEQUENCE</scope>
</reference>
<evidence type="ECO:0000256" key="1">
    <source>
        <dbReference type="ARBA" id="ARBA00022729"/>
    </source>
</evidence>
<evidence type="ECO:0000259" key="2">
    <source>
        <dbReference type="Pfam" id="PF13458"/>
    </source>
</evidence>
<proteinExistence type="predicted"/>
<dbReference type="Gene3D" id="3.40.50.2300">
    <property type="match status" value="2"/>
</dbReference>
<dbReference type="InterPro" id="IPR051010">
    <property type="entry name" value="BCAA_transport"/>
</dbReference>
<dbReference type="InterPro" id="IPR006311">
    <property type="entry name" value="TAT_signal"/>
</dbReference>